<organism evidence="1 2">
    <name type="scientific">Silvibacterium bohemicum</name>
    <dbReference type="NCBI Taxonomy" id="1577686"/>
    <lineage>
        <taxon>Bacteria</taxon>
        <taxon>Pseudomonadati</taxon>
        <taxon>Acidobacteriota</taxon>
        <taxon>Terriglobia</taxon>
        <taxon>Terriglobales</taxon>
        <taxon>Acidobacteriaceae</taxon>
        <taxon>Silvibacterium</taxon>
    </lineage>
</organism>
<dbReference type="Gene3D" id="3.40.50.2000">
    <property type="entry name" value="Glycogen Phosphorylase B"/>
    <property type="match status" value="2"/>
</dbReference>
<dbReference type="GO" id="GO:0016758">
    <property type="term" value="F:hexosyltransferase activity"/>
    <property type="evidence" value="ECO:0007669"/>
    <property type="project" value="UniProtKB-ARBA"/>
</dbReference>
<dbReference type="AlphaFoldDB" id="A0A841K9D1"/>
<dbReference type="RefSeq" id="WP_050059910.1">
    <property type="nucleotide sequence ID" value="NZ_JACHEK010000012.1"/>
</dbReference>
<dbReference type="Pfam" id="PF00201">
    <property type="entry name" value="UDPGT"/>
    <property type="match status" value="1"/>
</dbReference>
<evidence type="ECO:0000313" key="2">
    <source>
        <dbReference type="Proteomes" id="UP000538666"/>
    </source>
</evidence>
<dbReference type="GO" id="GO:0017000">
    <property type="term" value="P:antibiotic biosynthetic process"/>
    <property type="evidence" value="ECO:0007669"/>
    <property type="project" value="UniProtKB-ARBA"/>
</dbReference>
<keyword evidence="2" id="KW-1185">Reference proteome</keyword>
<gene>
    <name evidence="1" type="ORF">HNQ77_005143</name>
</gene>
<name>A0A841K9D1_9BACT</name>
<dbReference type="InterPro" id="IPR050426">
    <property type="entry name" value="Glycosyltransferase_28"/>
</dbReference>
<proteinExistence type="predicted"/>
<sequence>MKIGFLSQPISGHLNPMTALARKLQSRGHEVVFISVLDGESIIRGAGLDFVPFCEQEYPLGSATRSWGGVSKMHGLDVAQFTVHNVLPGLIAAGLEHLEKKIVETGVEALVIDTIYFYLELVPMHLGIPFVHIWNILHVDFSGATPPSFFNWPHEVSPEALARNKEGARQLGIAWKPIAEAAAGYAEKNGLKIDWSDYGYTASKLAIISQTPKEFDFPGSPWPPQFHYAGPLHEEGGRAPIDFPWEKLDGKPLIYASLGTLVNGLEHIYRTILAAVAPLSDVQLVISVGRNLDLEELGKIPSNTVVVRSAPQLELLKRASLCITHAGLNTALEALAQGVPLVAIPIGYEQPGVAARIAHHGVGEFVEVDDLTVEGLSELIDRVRNNPSYRDKALYFQDVIAKTNGPETAADVIERVFEVNRGVDVPELIASQSER</sequence>
<dbReference type="SUPFAM" id="SSF53756">
    <property type="entry name" value="UDP-Glycosyltransferase/glycogen phosphorylase"/>
    <property type="match status" value="1"/>
</dbReference>
<dbReference type="InterPro" id="IPR002213">
    <property type="entry name" value="UDP_glucos_trans"/>
</dbReference>
<dbReference type="Proteomes" id="UP000538666">
    <property type="component" value="Unassembled WGS sequence"/>
</dbReference>
<evidence type="ECO:0000313" key="1">
    <source>
        <dbReference type="EMBL" id="MBB6147158.1"/>
    </source>
</evidence>
<comment type="caution">
    <text evidence="1">The sequence shown here is derived from an EMBL/GenBank/DDBJ whole genome shotgun (WGS) entry which is preliminary data.</text>
</comment>
<dbReference type="CDD" id="cd03784">
    <property type="entry name" value="GT1_Gtf-like"/>
    <property type="match status" value="1"/>
</dbReference>
<dbReference type="FunFam" id="3.40.50.2000:FF:000072">
    <property type="entry name" value="Glycosyl transferase"/>
    <property type="match status" value="1"/>
</dbReference>
<dbReference type="PANTHER" id="PTHR48050:SF13">
    <property type="entry name" value="STEROL 3-BETA-GLUCOSYLTRANSFERASE UGT80A2"/>
    <property type="match status" value="1"/>
</dbReference>
<keyword evidence="1" id="KW-0808">Transferase</keyword>
<dbReference type="EMBL" id="JACHEK010000012">
    <property type="protein sequence ID" value="MBB6147158.1"/>
    <property type="molecule type" value="Genomic_DNA"/>
</dbReference>
<accession>A0A841K9D1</accession>
<dbReference type="OrthoDB" id="107712at2"/>
<dbReference type="PANTHER" id="PTHR48050">
    <property type="entry name" value="STEROL 3-BETA-GLUCOSYLTRANSFERASE"/>
    <property type="match status" value="1"/>
</dbReference>
<reference evidence="1 2" key="1">
    <citation type="submission" date="2020-08" db="EMBL/GenBank/DDBJ databases">
        <title>Genomic Encyclopedia of Type Strains, Phase IV (KMG-IV): sequencing the most valuable type-strain genomes for metagenomic binning, comparative biology and taxonomic classification.</title>
        <authorList>
            <person name="Goeker M."/>
        </authorList>
    </citation>
    <scope>NUCLEOTIDE SEQUENCE [LARGE SCALE GENOMIC DNA]</scope>
    <source>
        <strain evidence="1 2">DSM 103733</strain>
    </source>
</reference>
<dbReference type="GO" id="GO:0008194">
    <property type="term" value="F:UDP-glycosyltransferase activity"/>
    <property type="evidence" value="ECO:0007669"/>
    <property type="project" value="InterPro"/>
</dbReference>
<protein>
    <submittedName>
        <fullName evidence="1">MGT family glycosyltransferase</fullName>
    </submittedName>
</protein>